<dbReference type="AlphaFoldDB" id="A0A2I1GFX4"/>
<keyword evidence="3" id="KW-1185">Reference proteome</keyword>
<evidence type="ECO:0000259" key="1">
    <source>
        <dbReference type="Pfam" id="PF13358"/>
    </source>
</evidence>
<protein>
    <recommendedName>
        <fullName evidence="1">Tc1-like transposase DDE domain-containing protein</fullName>
    </recommendedName>
</protein>
<dbReference type="InterPro" id="IPR038717">
    <property type="entry name" value="Tc1-like_DDE_dom"/>
</dbReference>
<sequence>MLPSFSKRSGAPLTDNEKLMIINAHNYLSKVNFPEESHPKSTLRKRVAEALGVAESTVGCVVADWNKRNDGTFTPHKTLGRPKFQTDDDVSELLRTKILNSNKTAEQVSTPVLCQFLSENGYTFSKWKLLRVLHHLGYYYGQGERRNILHESPNNVAFRCRYLRFRFANLEGQNDVPHRPEVFLDESYCHLHHISRNTWVPHQGVVLSPGHGPLVVIFGAIIVFRNGSSNKLHGELVPNSVHIWDPKIKPPGNRGRKRSNAEEWNDVPDVVKDANIVPNQMDYHGNFNAEIFEDLFSTLCETLHEKYGPVNIHMDGASYHKRRVENIPTSSTKKQEIVEWLTAHNISFSNELRKPELLELVQMHKEKVSFTCVEIAKQYGHEVFYTPPYHCELQPIEGVWAVVKGEVARSGPHPNLLSIRNTLLDAFKNKINSKVILGLWRKTLKNAKAYFEADENANLIGEESDDYSDTDDDV</sequence>
<dbReference type="VEuPathDB" id="FungiDB:RhiirA1_514940"/>
<dbReference type="Gene3D" id="3.30.420.10">
    <property type="entry name" value="Ribonuclease H-like superfamily/Ribonuclease H"/>
    <property type="match status" value="1"/>
</dbReference>
<dbReference type="PANTHER" id="PTHR33939">
    <property type="entry name" value="PROTEIN CBG22215"/>
    <property type="match status" value="1"/>
</dbReference>
<dbReference type="PANTHER" id="PTHR33939:SF1">
    <property type="entry name" value="DUF4371 DOMAIN-CONTAINING PROTEIN"/>
    <property type="match status" value="1"/>
</dbReference>
<accession>A0A2I1GFX4</accession>
<dbReference type="Proteomes" id="UP000234323">
    <property type="component" value="Unassembled WGS sequence"/>
</dbReference>
<reference evidence="2 3" key="1">
    <citation type="submission" date="2015-10" db="EMBL/GenBank/DDBJ databases">
        <title>Genome analyses suggest a sexual origin of heterokaryosis in a supposedly ancient asexual fungus.</title>
        <authorList>
            <person name="Ropars J."/>
            <person name="Sedzielewska K."/>
            <person name="Noel J."/>
            <person name="Charron P."/>
            <person name="Farinelli L."/>
            <person name="Marton T."/>
            <person name="Kruger M."/>
            <person name="Pelin A."/>
            <person name="Brachmann A."/>
            <person name="Corradi N."/>
        </authorList>
    </citation>
    <scope>NUCLEOTIDE SEQUENCE [LARGE SCALE GENOMIC DNA]</scope>
    <source>
        <strain evidence="2 3">A4</strain>
    </source>
</reference>
<dbReference type="InterPro" id="IPR036397">
    <property type="entry name" value="RNaseH_sf"/>
</dbReference>
<dbReference type="EMBL" id="LLXI01000391">
    <property type="protein sequence ID" value="PKY45518.1"/>
    <property type="molecule type" value="Genomic_DNA"/>
</dbReference>
<dbReference type="OrthoDB" id="2441967at2759"/>
<feature type="domain" description="Tc1-like transposase DDE" evidence="1">
    <location>
        <begin position="281"/>
        <end position="414"/>
    </location>
</feature>
<proteinExistence type="predicted"/>
<dbReference type="GO" id="GO:0003676">
    <property type="term" value="F:nucleic acid binding"/>
    <property type="evidence" value="ECO:0007669"/>
    <property type="project" value="InterPro"/>
</dbReference>
<evidence type="ECO:0000313" key="3">
    <source>
        <dbReference type="Proteomes" id="UP000234323"/>
    </source>
</evidence>
<comment type="caution">
    <text evidence="2">The sequence shown here is derived from an EMBL/GenBank/DDBJ whole genome shotgun (WGS) entry which is preliminary data.</text>
</comment>
<organism evidence="2 3">
    <name type="scientific">Rhizophagus irregularis</name>
    <dbReference type="NCBI Taxonomy" id="588596"/>
    <lineage>
        <taxon>Eukaryota</taxon>
        <taxon>Fungi</taxon>
        <taxon>Fungi incertae sedis</taxon>
        <taxon>Mucoromycota</taxon>
        <taxon>Glomeromycotina</taxon>
        <taxon>Glomeromycetes</taxon>
        <taxon>Glomerales</taxon>
        <taxon>Glomeraceae</taxon>
        <taxon>Rhizophagus</taxon>
    </lineage>
</organism>
<name>A0A2I1GFX4_9GLOM</name>
<evidence type="ECO:0000313" key="2">
    <source>
        <dbReference type="EMBL" id="PKY45518.1"/>
    </source>
</evidence>
<dbReference type="Pfam" id="PF13358">
    <property type="entry name" value="DDE_3"/>
    <property type="match status" value="1"/>
</dbReference>
<gene>
    <name evidence="2" type="ORF">RhiirA4_542666</name>
</gene>